<protein>
    <submittedName>
        <fullName evidence="4">Transmembrane protein</fullName>
    </submittedName>
</protein>
<keyword evidence="2" id="KW-0472">Membrane</keyword>
<feature type="region of interest" description="Disordered" evidence="1">
    <location>
        <begin position="208"/>
        <end position="329"/>
    </location>
</feature>
<reference evidence="4" key="1">
    <citation type="submission" date="2016-11" db="UniProtKB">
        <authorList>
            <consortium name="WormBaseParasite"/>
        </authorList>
    </citation>
    <scope>IDENTIFICATION</scope>
</reference>
<dbReference type="AlphaFoldDB" id="A0A1I7WS51"/>
<dbReference type="Proteomes" id="UP000095283">
    <property type="component" value="Unplaced"/>
</dbReference>
<evidence type="ECO:0000313" key="4">
    <source>
        <dbReference type="WBParaSite" id="Hba_07921"/>
    </source>
</evidence>
<feature type="compositionally biased region" description="Basic and acidic residues" evidence="1">
    <location>
        <begin position="223"/>
        <end position="240"/>
    </location>
</feature>
<feature type="compositionally biased region" description="Polar residues" evidence="1">
    <location>
        <begin position="210"/>
        <end position="221"/>
    </location>
</feature>
<keyword evidence="2" id="KW-1133">Transmembrane helix</keyword>
<feature type="region of interest" description="Disordered" evidence="1">
    <location>
        <begin position="128"/>
        <end position="149"/>
    </location>
</feature>
<evidence type="ECO:0000256" key="1">
    <source>
        <dbReference type="SAM" id="MobiDB-lite"/>
    </source>
</evidence>
<proteinExistence type="predicted"/>
<keyword evidence="3" id="KW-1185">Reference proteome</keyword>
<sequence>MTEGHKSMTDIRCAVMLLNTIMIFMMSICCYADESDFYSNIPWTIAMNLLVRSLLMFIQTVSLLQFYALSSPPLICEEGPSAPSSPTSLEGSRLKRPFPLTEDTMHRINLLTASYTNDFGKLSPLSPSYTTSDLGSSPRSSISVTTSGSHEPWTAFREHHKSSFDLDDGSSDVCSKDLLSPGMMLSPAPFSPFSDCEGTETPYSCYARSPNLSPYPSTRSINHFRERSRSDSDMSPKEEQMDTSIHSTVSVPATTSHHLLSTGQYKKRLLQKYQEEQEGRRAPKQRSSSSPPPSATGSDVDDFDLRSVSRQTSRQPTIEEPQSPTPDKTIENLESVMRNALGGQSQIQLWMKQQLVALQAVNMYNNALQNINNGILSVRSILFEE</sequence>
<evidence type="ECO:0000313" key="3">
    <source>
        <dbReference type="Proteomes" id="UP000095283"/>
    </source>
</evidence>
<feature type="compositionally biased region" description="Polar residues" evidence="1">
    <location>
        <begin position="242"/>
        <end position="264"/>
    </location>
</feature>
<accession>A0A1I7WS51</accession>
<evidence type="ECO:0000256" key="2">
    <source>
        <dbReference type="SAM" id="Phobius"/>
    </source>
</evidence>
<dbReference type="WBParaSite" id="Hba_07921">
    <property type="protein sequence ID" value="Hba_07921"/>
    <property type="gene ID" value="Hba_07921"/>
</dbReference>
<organism evidence="3 4">
    <name type="scientific">Heterorhabditis bacteriophora</name>
    <name type="common">Entomopathogenic nematode worm</name>
    <dbReference type="NCBI Taxonomy" id="37862"/>
    <lineage>
        <taxon>Eukaryota</taxon>
        <taxon>Metazoa</taxon>
        <taxon>Ecdysozoa</taxon>
        <taxon>Nematoda</taxon>
        <taxon>Chromadorea</taxon>
        <taxon>Rhabditida</taxon>
        <taxon>Rhabditina</taxon>
        <taxon>Rhabditomorpha</taxon>
        <taxon>Strongyloidea</taxon>
        <taxon>Heterorhabditidae</taxon>
        <taxon>Heterorhabditis</taxon>
    </lineage>
</organism>
<name>A0A1I7WS51_HETBA</name>
<feature type="transmembrane region" description="Helical" evidence="2">
    <location>
        <begin position="14"/>
        <end position="33"/>
    </location>
</feature>
<keyword evidence="2" id="KW-0812">Transmembrane</keyword>
<feature type="compositionally biased region" description="Polar residues" evidence="1">
    <location>
        <begin position="308"/>
        <end position="326"/>
    </location>
</feature>
<feature type="compositionally biased region" description="Low complexity" evidence="1">
    <location>
        <begin position="135"/>
        <end position="149"/>
    </location>
</feature>